<evidence type="ECO:0000313" key="2">
    <source>
        <dbReference type="Proteomes" id="UP001522868"/>
    </source>
</evidence>
<dbReference type="RefSeq" id="WP_248634194.1">
    <property type="nucleotide sequence ID" value="NZ_JALPTH010000012.1"/>
</dbReference>
<gene>
    <name evidence="1" type="ORF">M1O15_14355</name>
</gene>
<dbReference type="Proteomes" id="UP001522868">
    <property type="component" value="Unassembled WGS sequence"/>
</dbReference>
<organism evidence="1 2">
    <name type="scientific">Streptomyces lichenis</name>
    <dbReference type="NCBI Taxonomy" id="2306967"/>
    <lineage>
        <taxon>Bacteria</taxon>
        <taxon>Bacillati</taxon>
        <taxon>Actinomycetota</taxon>
        <taxon>Actinomycetes</taxon>
        <taxon>Kitasatosporales</taxon>
        <taxon>Streptomycetaceae</taxon>
        <taxon>Streptomyces</taxon>
    </lineage>
</organism>
<proteinExistence type="predicted"/>
<accession>A0ABT0IB64</accession>
<sequence length="138" mass="15332">MTTARHLATIDRLRALPFPRAPGPAAVGEGGGPGYHLAELRTTEERYAAEEQYAAERDALAVLLGARWGAPQAFSLWSLLARAAEQEEIPEPWATLSRRVPDVDLWRADDRWIAIGVCRWYEDQPCRLVVAVTTVDPP</sequence>
<evidence type="ECO:0000313" key="1">
    <source>
        <dbReference type="EMBL" id="MCK8678554.1"/>
    </source>
</evidence>
<dbReference type="EMBL" id="JALPTH010000012">
    <property type="protein sequence ID" value="MCK8678554.1"/>
    <property type="molecule type" value="Genomic_DNA"/>
</dbReference>
<name>A0ABT0IB64_9ACTN</name>
<protein>
    <submittedName>
        <fullName evidence="1">Uncharacterized protein</fullName>
    </submittedName>
</protein>
<reference evidence="1 2" key="1">
    <citation type="submission" date="2022-04" db="EMBL/GenBank/DDBJ databases">
        <title>Streptomyces sp. nov. LCR6-01 isolated from Lichen of Dirinaria sp.</title>
        <authorList>
            <person name="Kanchanasin P."/>
            <person name="Tanasupawat S."/>
            <person name="Phongsopitanun W."/>
        </authorList>
    </citation>
    <scope>NUCLEOTIDE SEQUENCE [LARGE SCALE GENOMIC DNA]</scope>
    <source>
        <strain evidence="1 2">LCR6-01</strain>
    </source>
</reference>
<comment type="caution">
    <text evidence="1">The sequence shown here is derived from an EMBL/GenBank/DDBJ whole genome shotgun (WGS) entry which is preliminary data.</text>
</comment>
<keyword evidence="2" id="KW-1185">Reference proteome</keyword>